<comment type="caution">
    <text evidence="1">The sequence shown here is derived from an EMBL/GenBank/DDBJ whole genome shotgun (WGS) entry which is preliminary data.</text>
</comment>
<dbReference type="EMBL" id="JACCHS010000150">
    <property type="protein sequence ID" value="NYT47444.1"/>
    <property type="molecule type" value="Genomic_DNA"/>
</dbReference>
<dbReference type="AlphaFoldDB" id="A0A7Z0MPE7"/>
<evidence type="ECO:0000313" key="1">
    <source>
        <dbReference type="EMBL" id="NYT47444.1"/>
    </source>
</evidence>
<organism evidence="1 2">
    <name type="scientific">Candidatus Methanofishera endochildressiae</name>
    <dbReference type="NCBI Taxonomy" id="2738884"/>
    <lineage>
        <taxon>Bacteria</taxon>
        <taxon>Pseudomonadati</taxon>
        <taxon>Pseudomonadota</taxon>
        <taxon>Gammaproteobacteria</taxon>
        <taxon>Candidatus Methanofishera</taxon>
    </lineage>
</organism>
<proteinExistence type="predicted"/>
<name>A0A7Z0MPE7_9GAMM</name>
<accession>A0A7Z0MPE7</accession>
<reference evidence="1 2" key="1">
    <citation type="submission" date="2020-05" db="EMBL/GenBank/DDBJ databases">
        <title>Horizontal transmission and recombination maintain forever young bacterial symbiont genomes.</title>
        <authorList>
            <person name="Russell S.L."/>
            <person name="Pepper-Tunick E."/>
            <person name="Svedberg J."/>
            <person name="Byrne A."/>
            <person name="Ruelas Castillo J."/>
            <person name="Vollmers C."/>
            <person name="Beinart R.A."/>
            <person name="Corbett-Detig R."/>
        </authorList>
    </citation>
    <scope>NUCLEOTIDE SEQUENCE [LARGE SCALE GENOMIC DNA]</scope>
    <source>
        <strain evidence="1">4727-3</strain>
    </source>
</reference>
<dbReference type="Proteomes" id="UP000537890">
    <property type="component" value="Unassembled WGS sequence"/>
</dbReference>
<gene>
    <name evidence="1" type="ORF">H0A75_07585</name>
</gene>
<sequence>MGGASYMGVTLKGAVEELGANGSQAFQTPFGTNHKFQGWADKFLVTPKDGVRDINATLAAKPFGVKTAFVYHNFQGH</sequence>
<evidence type="ECO:0000313" key="2">
    <source>
        <dbReference type="Proteomes" id="UP000537890"/>
    </source>
</evidence>
<protein>
    <submittedName>
        <fullName evidence="1">Uncharacterized protein</fullName>
    </submittedName>
</protein>